<evidence type="ECO:0000313" key="10">
    <source>
        <dbReference type="EMBL" id="GAA4433203.1"/>
    </source>
</evidence>
<keyword evidence="4 8" id="KW-0808">Transferase</keyword>
<comment type="catalytic activity">
    <reaction evidence="8">
        <text>thymidine + ATP = dTMP + ADP + H(+)</text>
        <dbReference type="Rhea" id="RHEA:19129"/>
        <dbReference type="ChEBI" id="CHEBI:15378"/>
        <dbReference type="ChEBI" id="CHEBI:17748"/>
        <dbReference type="ChEBI" id="CHEBI:30616"/>
        <dbReference type="ChEBI" id="CHEBI:63528"/>
        <dbReference type="ChEBI" id="CHEBI:456216"/>
        <dbReference type="EC" id="2.7.1.21"/>
    </reaction>
</comment>
<dbReference type="PANTHER" id="PTHR11441:SF0">
    <property type="entry name" value="THYMIDINE KINASE, CYTOSOLIC"/>
    <property type="match status" value="1"/>
</dbReference>
<organism evidence="10 11">
    <name type="scientific">Georgenia halophila</name>
    <dbReference type="NCBI Taxonomy" id="620889"/>
    <lineage>
        <taxon>Bacteria</taxon>
        <taxon>Bacillati</taxon>
        <taxon>Actinomycetota</taxon>
        <taxon>Actinomycetes</taxon>
        <taxon>Micrococcales</taxon>
        <taxon>Bogoriellaceae</taxon>
        <taxon>Georgenia</taxon>
    </lineage>
</organism>
<accession>A0ABP8LRS7</accession>
<protein>
    <recommendedName>
        <fullName evidence="2 8">Thymidine kinase</fullName>
        <ecNumber evidence="2 8">2.7.1.21</ecNumber>
    </recommendedName>
</protein>
<dbReference type="Proteomes" id="UP001500622">
    <property type="component" value="Unassembled WGS sequence"/>
</dbReference>
<keyword evidence="11" id="KW-1185">Reference proteome</keyword>
<sequence>MAELVFFSGTMDSGKSTLALQTDHNHAARGLAGLIFSRNDRAGHNVLSSRLGLSVPAVEVTDATDFWAEVVRRRTRGNRVDYLICDEVQFYSPVQIEQLARLVDEIAINVFGFGISTDFRTKLFPGSARMLELADRVEPLQVEALCWCGVRATHNARTVGGVMVTEGEQVVVGNVSETGGADDVGAAEAPTGQVGYEVLCRRHHLRRLTAAVARPASLSPQTLPLDED</sequence>
<name>A0ABP8LRS7_9MICO</name>
<dbReference type="SUPFAM" id="SSF57716">
    <property type="entry name" value="Glucocorticoid receptor-like (DNA-binding domain)"/>
    <property type="match status" value="1"/>
</dbReference>
<comment type="caution">
    <text evidence="10">The sequence shown here is derived from an EMBL/GenBank/DDBJ whole genome shotgun (WGS) entry which is preliminary data.</text>
</comment>
<dbReference type="EC" id="2.7.1.21" evidence="2 8"/>
<reference evidence="11" key="1">
    <citation type="journal article" date="2019" name="Int. J. Syst. Evol. Microbiol.">
        <title>The Global Catalogue of Microorganisms (GCM) 10K type strain sequencing project: providing services to taxonomists for standard genome sequencing and annotation.</title>
        <authorList>
            <consortium name="The Broad Institute Genomics Platform"/>
            <consortium name="The Broad Institute Genome Sequencing Center for Infectious Disease"/>
            <person name="Wu L."/>
            <person name="Ma J."/>
        </authorList>
    </citation>
    <scope>NUCLEOTIDE SEQUENCE [LARGE SCALE GENOMIC DNA]</scope>
    <source>
        <strain evidence="11">JCM 17810</strain>
    </source>
</reference>
<evidence type="ECO:0000256" key="2">
    <source>
        <dbReference type="ARBA" id="ARBA00012118"/>
    </source>
</evidence>
<evidence type="ECO:0000256" key="9">
    <source>
        <dbReference type="RuleBase" id="RU004165"/>
    </source>
</evidence>
<evidence type="ECO:0000256" key="8">
    <source>
        <dbReference type="RuleBase" id="RU000544"/>
    </source>
</evidence>
<evidence type="ECO:0000256" key="1">
    <source>
        <dbReference type="ARBA" id="ARBA00007587"/>
    </source>
</evidence>
<dbReference type="NCBIfam" id="NF003297">
    <property type="entry name" value="PRK04296.1-2"/>
    <property type="match status" value="1"/>
</dbReference>
<dbReference type="Pfam" id="PF00265">
    <property type="entry name" value="TK"/>
    <property type="match status" value="1"/>
</dbReference>
<comment type="similarity">
    <text evidence="1 9">Belongs to the thymidine kinase family.</text>
</comment>
<keyword evidence="5 8" id="KW-0547">Nucleotide-binding</keyword>
<evidence type="ECO:0000256" key="5">
    <source>
        <dbReference type="ARBA" id="ARBA00022741"/>
    </source>
</evidence>
<keyword evidence="6 8" id="KW-0418">Kinase</keyword>
<dbReference type="PIRSF" id="PIRSF035805">
    <property type="entry name" value="TK_cell"/>
    <property type="match status" value="1"/>
</dbReference>
<dbReference type="InterPro" id="IPR027417">
    <property type="entry name" value="P-loop_NTPase"/>
</dbReference>
<proteinExistence type="inferred from homology"/>
<keyword evidence="3 8" id="KW-0237">DNA synthesis</keyword>
<gene>
    <name evidence="10" type="ORF">GCM10023169_39950</name>
</gene>
<evidence type="ECO:0000256" key="6">
    <source>
        <dbReference type="ARBA" id="ARBA00022777"/>
    </source>
</evidence>
<keyword evidence="7 8" id="KW-0067">ATP-binding</keyword>
<dbReference type="PANTHER" id="PTHR11441">
    <property type="entry name" value="THYMIDINE KINASE"/>
    <property type="match status" value="1"/>
</dbReference>
<evidence type="ECO:0000313" key="11">
    <source>
        <dbReference type="Proteomes" id="UP001500622"/>
    </source>
</evidence>
<dbReference type="RefSeq" id="WP_345218811.1">
    <property type="nucleotide sequence ID" value="NZ_BAABGN010000013.1"/>
</dbReference>
<evidence type="ECO:0000256" key="7">
    <source>
        <dbReference type="ARBA" id="ARBA00022840"/>
    </source>
</evidence>
<dbReference type="EMBL" id="BAABGN010000013">
    <property type="protein sequence ID" value="GAA4433203.1"/>
    <property type="molecule type" value="Genomic_DNA"/>
</dbReference>
<dbReference type="GO" id="GO:0016301">
    <property type="term" value="F:kinase activity"/>
    <property type="evidence" value="ECO:0007669"/>
    <property type="project" value="UniProtKB-KW"/>
</dbReference>
<dbReference type="SUPFAM" id="SSF52540">
    <property type="entry name" value="P-loop containing nucleoside triphosphate hydrolases"/>
    <property type="match status" value="1"/>
</dbReference>
<dbReference type="Gene3D" id="3.40.50.300">
    <property type="entry name" value="P-loop containing nucleotide triphosphate hydrolases"/>
    <property type="match status" value="1"/>
</dbReference>
<evidence type="ECO:0000256" key="4">
    <source>
        <dbReference type="ARBA" id="ARBA00022679"/>
    </source>
</evidence>
<evidence type="ECO:0000256" key="3">
    <source>
        <dbReference type="ARBA" id="ARBA00022634"/>
    </source>
</evidence>
<dbReference type="InterPro" id="IPR001267">
    <property type="entry name" value="Thymidine_kinase"/>
</dbReference>